<dbReference type="InParanoid" id="D8MAG9"/>
<dbReference type="InterPro" id="IPR011989">
    <property type="entry name" value="ARM-like"/>
</dbReference>
<proteinExistence type="predicted"/>
<dbReference type="InterPro" id="IPR051177">
    <property type="entry name" value="CIK-Related_Protein"/>
</dbReference>
<dbReference type="InterPro" id="IPR000719">
    <property type="entry name" value="Prot_kinase_dom"/>
</dbReference>
<dbReference type="OrthoDB" id="79687at2759"/>
<name>D8MAG9_BLAHO</name>
<dbReference type="PROSITE" id="PS50011">
    <property type="entry name" value="PROTEIN_KINASE_DOM"/>
    <property type="match status" value="1"/>
</dbReference>
<dbReference type="GeneID" id="24921707"/>
<protein>
    <recommendedName>
        <fullName evidence="1">Protein kinase domain-containing protein</fullName>
    </recommendedName>
</protein>
<dbReference type="GO" id="GO:0004672">
    <property type="term" value="F:protein kinase activity"/>
    <property type="evidence" value="ECO:0007669"/>
    <property type="project" value="InterPro"/>
</dbReference>
<dbReference type="AlphaFoldDB" id="D8MAG9"/>
<dbReference type="SUPFAM" id="SSF56112">
    <property type="entry name" value="Protein kinase-like (PK-like)"/>
    <property type="match status" value="1"/>
</dbReference>
<keyword evidence="3" id="KW-1185">Reference proteome</keyword>
<dbReference type="Gene3D" id="1.10.510.10">
    <property type="entry name" value="Transferase(Phosphotransferase) domain 1"/>
    <property type="match status" value="1"/>
</dbReference>
<dbReference type="SMART" id="SM00220">
    <property type="entry name" value="S_TKc"/>
    <property type="match status" value="1"/>
</dbReference>
<accession>D8MAG9</accession>
<dbReference type="GO" id="GO:0005524">
    <property type="term" value="F:ATP binding"/>
    <property type="evidence" value="ECO:0007669"/>
    <property type="project" value="InterPro"/>
</dbReference>
<evidence type="ECO:0000313" key="3">
    <source>
        <dbReference type="Proteomes" id="UP000008312"/>
    </source>
</evidence>
<dbReference type="PANTHER" id="PTHR12984">
    <property type="entry name" value="SCY1-RELATED S/T PROTEIN KINASE-LIKE"/>
    <property type="match status" value="1"/>
</dbReference>
<evidence type="ECO:0000259" key="1">
    <source>
        <dbReference type="PROSITE" id="PS50011"/>
    </source>
</evidence>
<gene>
    <name evidence="2" type="ORF">GSBLH_T00004701001</name>
</gene>
<dbReference type="Pfam" id="PF00069">
    <property type="entry name" value="Pkinase"/>
    <property type="match status" value="1"/>
</dbReference>
<organism evidence="2">
    <name type="scientific">Blastocystis hominis</name>
    <dbReference type="NCBI Taxonomy" id="12968"/>
    <lineage>
        <taxon>Eukaryota</taxon>
        <taxon>Sar</taxon>
        <taxon>Stramenopiles</taxon>
        <taxon>Bigyra</taxon>
        <taxon>Opalozoa</taxon>
        <taxon>Opalinata</taxon>
        <taxon>Blastocystidae</taxon>
        <taxon>Blastocystis</taxon>
    </lineage>
</organism>
<feature type="domain" description="Protein kinase" evidence="1">
    <location>
        <begin position="1"/>
        <end position="213"/>
    </location>
</feature>
<dbReference type="InterPro" id="IPR011009">
    <property type="entry name" value="Kinase-like_dom_sf"/>
</dbReference>
<dbReference type="EMBL" id="FN668690">
    <property type="protein sequence ID" value="CBK25058.2"/>
    <property type="molecule type" value="Genomic_DNA"/>
</dbReference>
<reference evidence="2" key="1">
    <citation type="submission" date="2010-02" db="EMBL/GenBank/DDBJ databases">
        <title>Sequencing and annotation of the Blastocystis hominis genome.</title>
        <authorList>
            <person name="Wincker P."/>
        </authorList>
    </citation>
    <scope>NUCLEOTIDE SEQUENCE</scope>
    <source>
        <strain evidence="2">Singapore isolate B</strain>
    </source>
</reference>
<dbReference type="PANTHER" id="PTHR12984:SF6">
    <property type="entry name" value="SCY1-LIKE PROTEIN 2"/>
    <property type="match status" value="1"/>
</dbReference>
<dbReference type="RefSeq" id="XP_012899106.1">
    <property type="nucleotide sequence ID" value="XM_013043652.1"/>
</dbReference>
<dbReference type="Gene3D" id="1.25.10.10">
    <property type="entry name" value="Leucine-rich Repeat Variant"/>
    <property type="match status" value="1"/>
</dbReference>
<sequence>MPENPKEIVFVTERVTCSLANMYSIPKSIKERTLSQFEVTCGLIHVCEALIFMHDTAKMVHLDLSPENIWITPDGSWKLAGFGFSLSPDVGSTRYLLDCGTPATRYAAIPDMNYSAPELSTQPGNFSTASDEWSLGCLIWELFSLGVEADGTTQKLVKVDDGNPLTHAYQVQNLQPIAMDRVPEMLHSCLTALLSLDPSRRPSAARVKDCPYFSRGPVQTMRQLENLLQMDEAHQKDVLKNLQASLVHFPTHLLVSMVIPKLAEVSNITDFASDLLPCLLFIGNKVDSTVFNTKIVPAMIPMITLSSPPELVTQCYSILLKQLDMILEKGDNTFKNKYFLPILGRCLNSGYKQLQLPVLQGLV</sequence>
<dbReference type="OMA" id="STASDEW"/>
<evidence type="ECO:0000313" key="2">
    <source>
        <dbReference type="EMBL" id="CBK25058.2"/>
    </source>
</evidence>
<dbReference type="Proteomes" id="UP000008312">
    <property type="component" value="Unassembled WGS sequence"/>
</dbReference>